<keyword evidence="1" id="KW-0328">Glycosyltransferase</keyword>
<dbReference type="Pfam" id="PF13692">
    <property type="entry name" value="Glyco_trans_1_4"/>
    <property type="match status" value="1"/>
</dbReference>
<dbReference type="RefSeq" id="WP_197674689.1">
    <property type="nucleotide sequence ID" value="NZ_LT629711.1"/>
</dbReference>
<protein>
    <recommendedName>
        <fullName evidence="3">Glycosyltransferase subfamily 4-like N-terminal domain-containing protein</fullName>
    </recommendedName>
</protein>
<evidence type="ECO:0000313" key="4">
    <source>
        <dbReference type="EMBL" id="SDP38007.1"/>
    </source>
</evidence>
<gene>
    <name evidence="4" type="ORF">SAMN04489867_2248</name>
</gene>
<proteinExistence type="predicted"/>
<evidence type="ECO:0000256" key="2">
    <source>
        <dbReference type="ARBA" id="ARBA00022679"/>
    </source>
</evidence>
<dbReference type="AlphaFoldDB" id="A0A1H0S8L2"/>
<feature type="domain" description="Glycosyltransferase subfamily 4-like N-terminal" evidence="3">
    <location>
        <begin position="10"/>
        <end position="172"/>
    </location>
</feature>
<organism evidence="4 5">
    <name type="scientific">Pedococcus dokdonensis</name>
    <dbReference type="NCBI Taxonomy" id="443156"/>
    <lineage>
        <taxon>Bacteria</taxon>
        <taxon>Bacillati</taxon>
        <taxon>Actinomycetota</taxon>
        <taxon>Actinomycetes</taxon>
        <taxon>Micrococcales</taxon>
        <taxon>Intrasporangiaceae</taxon>
        <taxon>Pedococcus</taxon>
    </lineage>
</organism>
<dbReference type="STRING" id="443156.SAMN04489867_2248"/>
<evidence type="ECO:0000313" key="5">
    <source>
        <dbReference type="Proteomes" id="UP000199077"/>
    </source>
</evidence>
<keyword evidence="2" id="KW-0808">Transferase</keyword>
<dbReference type="EMBL" id="LT629711">
    <property type="protein sequence ID" value="SDP38007.1"/>
    <property type="molecule type" value="Genomic_DNA"/>
</dbReference>
<accession>A0A1H0S8L2</accession>
<dbReference type="Proteomes" id="UP000199077">
    <property type="component" value="Chromosome I"/>
</dbReference>
<dbReference type="CDD" id="cd03801">
    <property type="entry name" value="GT4_PimA-like"/>
    <property type="match status" value="1"/>
</dbReference>
<dbReference type="Gene3D" id="3.40.50.2000">
    <property type="entry name" value="Glycogen Phosphorylase B"/>
    <property type="match status" value="2"/>
</dbReference>
<reference evidence="5" key="1">
    <citation type="submission" date="2016-10" db="EMBL/GenBank/DDBJ databases">
        <authorList>
            <person name="Varghese N."/>
            <person name="Submissions S."/>
        </authorList>
    </citation>
    <scope>NUCLEOTIDE SEQUENCE [LARGE SCALE GENOMIC DNA]</scope>
    <source>
        <strain evidence="5">DSM 22329</strain>
    </source>
</reference>
<dbReference type="Pfam" id="PF13439">
    <property type="entry name" value="Glyco_transf_4"/>
    <property type="match status" value="1"/>
</dbReference>
<dbReference type="SUPFAM" id="SSF53756">
    <property type="entry name" value="UDP-Glycosyltransferase/glycogen phosphorylase"/>
    <property type="match status" value="1"/>
</dbReference>
<name>A0A1H0S8L2_9MICO</name>
<dbReference type="PANTHER" id="PTHR12526:SF510">
    <property type="entry name" value="D-INOSITOL 3-PHOSPHATE GLYCOSYLTRANSFERASE"/>
    <property type="match status" value="1"/>
</dbReference>
<dbReference type="PANTHER" id="PTHR12526">
    <property type="entry name" value="GLYCOSYLTRANSFERASE"/>
    <property type="match status" value="1"/>
</dbReference>
<dbReference type="GO" id="GO:0016757">
    <property type="term" value="F:glycosyltransferase activity"/>
    <property type="evidence" value="ECO:0007669"/>
    <property type="project" value="UniProtKB-KW"/>
</dbReference>
<sequence>MANPSADLYGSDRMMLETVRGLRERDWTVVVAASQRGPLVPELEATGAVVEVCPAPVVRRSNLSPRGMARLGWDVLRGLPAMVRLLRRLRPDVVYVNTVTIPFWLVLTKVLRIPSAIHIHEAEGSASSVARYGLTVPTRLADRVICNSATSLEVADRSGGRRSRMQVIPNGVVGPERVEPPRETVQDPRLLFVGRLSPRKGVDVAVRALGALRGAGAPVSLDLVGAVFPGYEWYEAELRELVRTEGLGDAVTFHGFTPDVWPHLRAADVVLVPSRAEESFGNGVIEAALSARPVVVSDHTGLREAAAHLEAVVAVPADQPTAVVDAVRQLLDDWPQTRSRALRDADDAARRYAPERYRRDVSAVLADLAGA</sequence>
<evidence type="ECO:0000256" key="1">
    <source>
        <dbReference type="ARBA" id="ARBA00022676"/>
    </source>
</evidence>
<dbReference type="InterPro" id="IPR028098">
    <property type="entry name" value="Glyco_trans_4-like_N"/>
</dbReference>
<keyword evidence="5" id="KW-1185">Reference proteome</keyword>
<evidence type="ECO:0000259" key="3">
    <source>
        <dbReference type="Pfam" id="PF13439"/>
    </source>
</evidence>